<dbReference type="SUPFAM" id="SSF46689">
    <property type="entry name" value="Homeodomain-like"/>
    <property type="match status" value="1"/>
</dbReference>
<evidence type="ECO:0000256" key="2">
    <source>
        <dbReference type="ARBA" id="ARBA00023125"/>
    </source>
</evidence>
<dbReference type="KEGG" id="ppn:Palpr_0006"/>
<dbReference type="EMBL" id="CP002345">
    <property type="protein sequence ID" value="ADQ78168.1"/>
    <property type="molecule type" value="Genomic_DNA"/>
</dbReference>
<dbReference type="eggNOG" id="COG2207">
    <property type="taxonomic scope" value="Bacteria"/>
</dbReference>
<evidence type="ECO:0000256" key="4">
    <source>
        <dbReference type="SAM" id="Phobius"/>
    </source>
</evidence>
<dbReference type="STRING" id="694427.Palpr_0006"/>
<evidence type="ECO:0000259" key="5">
    <source>
        <dbReference type="PROSITE" id="PS01124"/>
    </source>
</evidence>
<dbReference type="GO" id="GO:0003700">
    <property type="term" value="F:DNA-binding transcription factor activity"/>
    <property type="evidence" value="ECO:0007669"/>
    <property type="project" value="InterPro"/>
</dbReference>
<dbReference type="Proteomes" id="UP000008718">
    <property type="component" value="Chromosome"/>
</dbReference>
<accession>E4T0B4</accession>
<keyword evidence="4" id="KW-0812">Transmembrane</keyword>
<keyword evidence="4" id="KW-0472">Membrane</keyword>
<reference key="1">
    <citation type="submission" date="2010-11" db="EMBL/GenBank/DDBJ databases">
        <title>The complete genome of Paludibacter propionicigenes DSM 17365.</title>
        <authorList>
            <consortium name="US DOE Joint Genome Institute (JGI-PGF)"/>
            <person name="Lucas S."/>
            <person name="Copeland A."/>
            <person name="Lapidus A."/>
            <person name="Bruce D."/>
            <person name="Goodwin L."/>
            <person name="Pitluck S."/>
            <person name="Kyrpides N."/>
            <person name="Mavromatis K."/>
            <person name="Ivanova N."/>
            <person name="Munk A.C."/>
            <person name="Brettin T."/>
            <person name="Detter J.C."/>
            <person name="Han C."/>
            <person name="Tapia R."/>
            <person name="Land M."/>
            <person name="Hauser L."/>
            <person name="Markowitz V."/>
            <person name="Cheng J.-F."/>
            <person name="Hugenholtz P."/>
            <person name="Woyke T."/>
            <person name="Wu D."/>
            <person name="Gronow S."/>
            <person name="Wellnitz S."/>
            <person name="Brambilla E."/>
            <person name="Klenk H.-P."/>
            <person name="Eisen J.A."/>
        </authorList>
    </citation>
    <scope>NUCLEOTIDE SEQUENCE</scope>
    <source>
        <strain>WB4</strain>
    </source>
</reference>
<dbReference type="RefSeq" id="WP_013443537.1">
    <property type="nucleotide sequence ID" value="NC_014734.1"/>
</dbReference>
<dbReference type="PANTHER" id="PTHR43280">
    <property type="entry name" value="ARAC-FAMILY TRANSCRIPTIONAL REGULATOR"/>
    <property type="match status" value="1"/>
</dbReference>
<keyword evidence="3" id="KW-0804">Transcription</keyword>
<dbReference type="Pfam" id="PF12833">
    <property type="entry name" value="HTH_18"/>
    <property type="match status" value="1"/>
</dbReference>
<dbReference type="GO" id="GO:0043565">
    <property type="term" value="F:sequence-specific DNA binding"/>
    <property type="evidence" value="ECO:0007669"/>
    <property type="project" value="InterPro"/>
</dbReference>
<evidence type="ECO:0000256" key="3">
    <source>
        <dbReference type="ARBA" id="ARBA00023163"/>
    </source>
</evidence>
<dbReference type="SMART" id="SM00342">
    <property type="entry name" value="HTH_ARAC"/>
    <property type="match status" value="1"/>
</dbReference>
<evidence type="ECO:0000256" key="1">
    <source>
        <dbReference type="ARBA" id="ARBA00023015"/>
    </source>
</evidence>
<keyword evidence="2" id="KW-0238">DNA-binding</keyword>
<evidence type="ECO:0000313" key="6">
    <source>
        <dbReference type="EMBL" id="ADQ78168.1"/>
    </source>
</evidence>
<keyword evidence="7" id="KW-1185">Reference proteome</keyword>
<proteinExistence type="predicted"/>
<protein>
    <submittedName>
        <fullName evidence="6">Helix-turn-helix-domain containing protein AraC type</fullName>
    </submittedName>
</protein>
<dbReference type="InterPro" id="IPR009057">
    <property type="entry name" value="Homeodomain-like_sf"/>
</dbReference>
<sequence>MQTLIHHSLNRPFPLFLKNRKGRCYFIWLIAFCIILANLTKPLGFINSDELHKSLLLDCYLFLFFFPYALLYIILSYFWPEYYKSHTWTVRKELCALSIYIPTTALITYVYACTQIPDFQPGLLSFIQLQYYNLLVSLVSIPAFGYFVDRQLNPITIDRRRSRREYRESHPNLSEQQTQKILQRLHYAMETDKLYLNTECTLEYVSDRLNIPLHQLSYVINSQTAYNFNDFRNKYRVEEACRILSSGHNKKLKLESLRYDCGFQSKTTFYEAFKKFTGKTPTEYLEGLKKEENKVEENVCDFRQK</sequence>
<name>E4T0B4_PALPW</name>
<keyword evidence="1" id="KW-0805">Transcription regulation</keyword>
<dbReference type="HOGENOM" id="CLU_911679_0_0_10"/>
<dbReference type="OrthoDB" id="1029553at2"/>
<reference evidence="6 7" key="2">
    <citation type="journal article" date="2011" name="Stand. Genomic Sci.">
        <title>Complete genome sequence of Paludibacter propionicigenes type strain (WB4).</title>
        <authorList>
            <person name="Gronow S."/>
            <person name="Munk C."/>
            <person name="Lapidus A."/>
            <person name="Nolan M."/>
            <person name="Lucas S."/>
            <person name="Hammon N."/>
            <person name="Deshpande S."/>
            <person name="Cheng J.F."/>
            <person name="Tapia R."/>
            <person name="Han C."/>
            <person name="Goodwin L."/>
            <person name="Pitluck S."/>
            <person name="Liolios K."/>
            <person name="Ivanova N."/>
            <person name="Mavromatis K."/>
            <person name="Mikhailova N."/>
            <person name="Pati A."/>
            <person name="Chen A."/>
            <person name="Palaniappan K."/>
            <person name="Land M."/>
            <person name="Hauser L."/>
            <person name="Chang Y.J."/>
            <person name="Jeffries C.D."/>
            <person name="Brambilla E."/>
            <person name="Rohde M."/>
            <person name="Goker M."/>
            <person name="Detter J.C."/>
            <person name="Woyke T."/>
            <person name="Bristow J."/>
            <person name="Eisen J.A."/>
            <person name="Markowitz V."/>
            <person name="Hugenholtz P."/>
            <person name="Kyrpides N.C."/>
            <person name="Klenk H.P."/>
        </authorList>
    </citation>
    <scope>NUCLEOTIDE SEQUENCE [LARGE SCALE GENOMIC DNA]</scope>
    <source>
        <strain evidence="7">DSM 17365 / JCM 13257 / WB4</strain>
    </source>
</reference>
<organism evidence="6 7">
    <name type="scientific">Paludibacter propionicigenes (strain DSM 17365 / JCM 13257 / WB4)</name>
    <dbReference type="NCBI Taxonomy" id="694427"/>
    <lineage>
        <taxon>Bacteria</taxon>
        <taxon>Pseudomonadati</taxon>
        <taxon>Bacteroidota</taxon>
        <taxon>Bacteroidia</taxon>
        <taxon>Bacteroidales</taxon>
        <taxon>Paludibacteraceae</taxon>
        <taxon>Paludibacter</taxon>
    </lineage>
</organism>
<dbReference type="Gene3D" id="1.10.10.60">
    <property type="entry name" value="Homeodomain-like"/>
    <property type="match status" value="1"/>
</dbReference>
<dbReference type="AlphaFoldDB" id="E4T0B4"/>
<feature type="domain" description="HTH araC/xylS-type" evidence="5">
    <location>
        <begin position="179"/>
        <end position="287"/>
    </location>
</feature>
<feature type="transmembrane region" description="Helical" evidence="4">
    <location>
        <begin position="94"/>
        <end position="111"/>
    </location>
</feature>
<dbReference type="PROSITE" id="PS01124">
    <property type="entry name" value="HTH_ARAC_FAMILY_2"/>
    <property type="match status" value="1"/>
</dbReference>
<feature type="transmembrane region" description="Helical" evidence="4">
    <location>
        <begin position="24"/>
        <end position="40"/>
    </location>
</feature>
<evidence type="ECO:0000313" key="7">
    <source>
        <dbReference type="Proteomes" id="UP000008718"/>
    </source>
</evidence>
<dbReference type="PANTHER" id="PTHR43280:SF29">
    <property type="entry name" value="ARAC-FAMILY TRANSCRIPTIONAL REGULATOR"/>
    <property type="match status" value="1"/>
</dbReference>
<dbReference type="InterPro" id="IPR018060">
    <property type="entry name" value="HTH_AraC"/>
</dbReference>
<feature type="transmembrane region" description="Helical" evidence="4">
    <location>
        <begin position="131"/>
        <end position="148"/>
    </location>
</feature>
<gene>
    <name evidence="6" type="ordered locus">Palpr_0006</name>
</gene>
<keyword evidence="4" id="KW-1133">Transmembrane helix</keyword>
<feature type="transmembrane region" description="Helical" evidence="4">
    <location>
        <begin position="60"/>
        <end position="82"/>
    </location>
</feature>